<sequence length="1050" mass="116689">MGRNAERKLSGDQFSFRYLDHELGHMREVVRRLGVRSHELRVKTLDDAIFVPDAVAAANGRAGDRGGLLHGDGSVVTEAAGRRWPKPMPVTPTTVVDQDVIYGGRVFGHYGVFLLESLCRLWAAAQFDPSLPIVFNVQAFTSTQHQLLSVFGIDPERLIVLTEPTRLRRVHIPEPIAELTHWAHDRTGGFYRDAARRVLGECAVDHISDQPLYISRNKLSSSHRQTIGESELESILTENGFAIAHPETMSVADQIKLFNSHKHIFGTCGTALHNALFSLHRPHLHIFVDGLPPREFFLTSAIAEAPTTFIQCLSSGKHKDSRTAAHRLLPQLIEFWPLLQYLTEHRFITEISRNDTAYVSDHATALHSEAWVFSRIILAKRSKEPLTSTEEDEAVQYAEGSWPVAAALMWYSLDRDQQRVEALAGKLLTLVEAEQSPERIERYGADTILAMRRSLTSLPADLAHDLQAAAFDKLGAAQNGNTRRRNASELAIKRGEKNLSGDAFSFRFLDQDVNHIRDMVNRLGIRSHELRVSTLEDLIFVPDSVAVTNGGPGDRGGLLHEDGSVIAEASGRRWPKPMQVKPAQVLAQDVIYGGWIFGQYGHFILETPCRLWAIAQFDPSLPIVFNGRGTTAVQRKVLSAFGIDPERLLFPTEATLLRRVHVPEAISELAHWAHDRTGELYRDAARRVLGEHGPDQVSDQPLYISRNKLSSSYRQTIGEAALEKILSDNGFAIAHPETMSFEEQIKVFNSHRHIFGCSGTAMHNILFSLHRPHLHMFVDGLPMREYFLSAVVAGAPTTFIQCLSSGGREVPLTSMWRVLPQVVEFEPLLQYLAENGFVTQRAEGDATGVAQRTIELHSEAWIYTHVNLAQRARKDLTPAEEDEATHHAEASWPIAAMLMWYWSGRDPQRAAAMASRLQSLVQTEGSPERIERYGADAIFVTHRCLALLPPDLADDLLIVISDRLGLPPRGSHERPSANVGTTTADAAFVEVTKPVADDPIDAPIVEPRGPMSSGSVFGRRLWARLAGALFGMRQAFRGRPTGDSGGIAKD</sequence>
<comment type="caution">
    <text evidence="2">The sequence shown here is derived from an EMBL/GenBank/DDBJ whole genome shotgun (WGS) entry which is preliminary data.</text>
</comment>
<dbReference type="AlphaFoldDB" id="A0A4R7C7T2"/>
<dbReference type="EMBL" id="SNZR01000011">
    <property type="protein sequence ID" value="TDR93295.1"/>
    <property type="molecule type" value="Genomic_DNA"/>
</dbReference>
<evidence type="ECO:0000313" key="3">
    <source>
        <dbReference type="Proteomes" id="UP000295122"/>
    </source>
</evidence>
<feature type="domain" description="Glycosyltransferase 61 catalytic" evidence="1">
    <location>
        <begin position="600"/>
        <end position="768"/>
    </location>
</feature>
<proteinExistence type="predicted"/>
<dbReference type="InterPro" id="IPR049625">
    <property type="entry name" value="Glyco_transf_61_cat"/>
</dbReference>
<dbReference type="Proteomes" id="UP000295122">
    <property type="component" value="Unassembled WGS sequence"/>
</dbReference>
<keyword evidence="3" id="KW-1185">Reference proteome</keyword>
<organism evidence="2 3">
    <name type="scientific">Enterovirga rhinocerotis</name>
    <dbReference type="NCBI Taxonomy" id="1339210"/>
    <lineage>
        <taxon>Bacteria</taxon>
        <taxon>Pseudomonadati</taxon>
        <taxon>Pseudomonadota</taxon>
        <taxon>Alphaproteobacteria</taxon>
        <taxon>Hyphomicrobiales</taxon>
        <taxon>Methylobacteriaceae</taxon>
        <taxon>Enterovirga</taxon>
    </lineage>
</organism>
<evidence type="ECO:0000313" key="2">
    <source>
        <dbReference type="EMBL" id="TDR93295.1"/>
    </source>
</evidence>
<dbReference type="Pfam" id="PF04577">
    <property type="entry name" value="Glyco_transf_61"/>
    <property type="match status" value="2"/>
</dbReference>
<protein>
    <submittedName>
        <fullName evidence="2">Uncharacterized protein DUF563</fullName>
    </submittedName>
</protein>
<gene>
    <name evidence="2" type="ORF">EV668_0551</name>
</gene>
<reference evidence="2 3" key="1">
    <citation type="submission" date="2019-03" db="EMBL/GenBank/DDBJ databases">
        <title>Genomic Encyclopedia of Type Strains, Phase IV (KMG-IV): sequencing the most valuable type-strain genomes for metagenomic binning, comparative biology and taxonomic classification.</title>
        <authorList>
            <person name="Goeker M."/>
        </authorList>
    </citation>
    <scope>NUCLEOTIDE SEQUENCE [LARGE SCALE GENOMIC DNA]</scope>
    <source>
        <strain evidence="2 3">DSM 25903</strain>
    </source>
</reference>
<name>A0A4R7C7T2_9HYPH</name>
<dbReference type="OrthoDB" id="7843421at2"/>
<dbReference type="GO" id="GO:0016757">
    <property type="term" value="F:glycosyltransferase activity"/>
    <property type="evidence" value="ECO:0007669"/>
    <property type="project" value="InterPro"/>
</dbReference>
<dbReference type="RefSeq" id="WP_133768309.1">
    <property type="nucleotide sequence ID" value="NZ_SNZR01000011.1"/>
</dbReference>
<evidence type="ECO:0000259" key="1">
    <source>
        <dbReference type="Pfam" id="PF04577"/>
    </source>
</evidence>
<feature type="domain" description="Glycosyltransferase 61 catalytic" evidence="1">
    <location>
        <begin position="110"/>
        <end position="278"/>
    </location>
</feature>
<accession>A0A4R7C7T2</accession>